<evidence type="ECO:0000313" key="3">
    <source>
        <dbReference type="EMBL" id="CBN76648.1"/>
    </source>
</evidence>
<dbReference type="Proteomes" id="UP000002630">
    <property type="component" value="Linkage Group LG01"/>
</dbReference>
<organism evidence="3 4">
    <name type="scientific">Ectocarpus siliculosus</name>
    <name type="common">Brown alga</name>
    <name type="synonym">Conferva siliculosa</name>
    <dbReference type="NCBI Taxonomy" id="2880"/>
    <lineage>
        <taxon>Eukaryota</taxon>
        <taxon>Sar</taxon>
        <taxon>Stramenopiles</taxon>
        <taxon>Ochrophyta</taxon>
        <taxon>PX clade</taxon>
        <taxon>Phaeophyceae</taxon>
        <taxon>Ectocarpales</taxon>
        <taxon>Ectocarpaceae</taxon>
        <taxon>Ectocarpus</taxon>
    </lineage>
</organism>
<keyword evidence="4" id="KW-1185">Reference proteome</keyword>
<dbReference type="PANTHER" id="PTHR33515">
    <property type="entry name" value="RIBOSOME-BINDING FACTOR A, CHLOROPLASTIC-RELATED"/>
    <property type="match status" value="1"/>
</dbReference>
<dbReference type="GO" id="GO:0005829">
    <property type="term" value="C:cytosol"/>
    <property type="evidence" value="ECO:0007669"/>
    <property type="project" value="TreeGrafter"/>
</dbReference>
<dbReference type="PANTHER" id="PTHR33515:SF1">
    <property type="entry name" value="RIBOSOME-BINDING FACTOR A, CHLOROPLASTIC-RELATED"/>
    <property type="match status" value="1"/>
</dbReference>
<evidence type="ECO:0000256" key="2">
    <source>
        <dbReference type="SAM" id="SignalP"/>
    </source>
</evidence>
<dbReference type="GO" id="GO:0006364">
    <property type="term" value="P:rRNA processing"/>
    <property type="evidence" value="ECO:0007669"/>
    <property type="project" value="InterPro"/>
</dbReference>
<sequence>MAVRSLVIAAALITAYGCREVLSFVGVSVLPRACSQQQQPQQCLGASGHGRCGWVGAVQPPPGKRRPTATVMMARGSTFRSTTESKRQARVSQLLTGELAKILRLGHGIKTKDKIDDDVRCRIAVVDVDMSPDLRSAKVFISVYGDVLEKREAYAWCVKNTKAIRMALCAELKGMKRVPELFFKDTDISAAVDLMALIDRVSGDEDGNEAALRDDGEEEIEGFEGVTEDDFFTFDFDEDGNAADFDDDDDDDEDVGFDLDEEERDGELV</sequence>
<dbReference type="Gene3D" id="3.30.300.20">
    <property type="match status" value="1"/>
</dbReference>
<dbReference type="PROSITE" id="PS51257">
    <property type="entry name" value="PROKAR_LIPOPROTEIN"/>
    <property type="match status" value="1"/>
</dbReference>
<dbReference type="InterPro" id="IPR000238">
    <property type="entry name" value="RbfA"/>
</dbReference>
<dbReference type="InParanoid" id="D8LBD9"/>
<dbReference type="InterPro" id="IPR023799">
    <property type="entry name" value="RbfA_dom_sf"/>
</dbReference>
<name>D8LBD9_ECTSI</name>
<gene>
    <name evidence="3" type="ORF">Esi_0000_0396</name>
</gene>
<feature type="region of interest" description="Disordered" evidence="1">
    <location>
        <begin position="236"/>
        <end position="269"/>
    </location>
</feature>
<dbReference type="OrthoDB" id="42420at2759"/>
<evidence type="ECO:0008006" key="5">
    <source>
        <dbReference type="Google" id="ProtNLM"/>
    </source>
</evidence>
<protein>
    <recommendedName>
        <fullName evidence="5">Ribosome-binding factor A</fullName>
    </recommendedName>
</protein>
<dbReference type="eggNOG" id="ENOG502S4H5">
    <property type="taxonomic scope" value="Eukaryota"/>
</dbReference>
<feature type="signal peptide" evidence="2">
    <location>
        <begin position="1"/>
        <end position="23"/>
    </location>
</feature>
<evidence type="ECO:0000313" key="4">
    <source>
        <dbReference type="Proteomes" id="UP000002630"/>
    </source>
</evidence>
<dbReference type="Pfam" id="PF02033">
    <property type="entry name" value="RBFA"/>
    <property type="match status" value="1"/>
</dbReference>
<feature type="chain" id="PRO_5003116976" description="Ribosome-binding factor A" evidence="2">
    <location>
        <begin position="24"/>
        <end position="269"/>
    </location>
</feature>
<dbReference type="AlphaFoldDB" id="D8LBD9"/>
<accession>D8LBD9</accession>
<dbReference type="GO" id="GO:0043024">
    <property type="term" value="F:ribosomal small subunit binding"/>
    <property type="evidence" value="ECO:0007669"/>
    <property type="project" value="TreeGrafter"/>
</dbReference>
<dbReference type="InterPro" id="IPR015946">
    <property type="entry name" value="KH_dom-like_a/b"/>
</dbReference>
<dbReference type="EMBL" id="FN649726">
    <property type="protein sequence ID" value="CBN76648.1"/>
    <property type="molecule type" value="Genomic_DNA"/>
</dbReference>
<reference evidence="3 4" key="1">
    <citation type="journal article" date="2010" name="Nature">
        <title>The Ectocarpus genome and the independent evolution of multicellularity in brown algae.</title>
        <authorList>
            <person name="Cock J.M."/>
            <person name="Sterck L."/>
            <person name="Rouze P."/>
            <person name="Scornet D."/>
            <person name="Allen A.E."/>
            <person name="Amoutzias G."/>
            <person name="Anthouard V."/>
            <person name="Artiguenave F."/>
            <person name="Aury J.M."/>
            <person name="Badger J.H."/>
            <person name="Beszteri B."/>
            <person name="Billiau K."/>
            <person name="Bonnet E."/>
            <person name="Bothwell J.H."/>
            <person name="Bowler C."/>
            <person name="Boyen C."/>
            <person name="Brownlee C."/>
            <person name="Carrano C.J."/>
            <person name="Charrier B."/>
            <person name="Cho G.Y."/>
            <person name="Coelho S.M."/>
            <person name="Collen J."/>
            <person name="Corre E."/>
            <person name="Da Silva C."/>
            <person name="Delage L."/>
            <person name="Delaroque N."/>
            <person name="Dittami S.M."/>
            <person name="Doulbeau S."/>
            <person name="Elias M."/>
            <person name="Farnham G."/>
            <person name="Gachon C.M."/>
            <person name="Gschloessl B."/>
            <person name="Heesch S."/>
            <person name="Jabbari K."/>
            <person name="Jubin C."/>
            <person name="Kawai H."/>
            <person name="Kimura K."/>
            <person name="Kloareg B."/>
            <person name="Kupper F.C."/>
            <person name="Lang D."/>
            <person name="Le Bail A."/>
            <person name="Leblanc C."/>
            <person name="Lerouge P."/>
            <person name="Lohr M."/>
            <person name="Lopez P.J."/>
            <person name="Martens C."/>
            <person name="Maumus F."/>
            <person name="Michel G."/>
            <person name="Miranda-Saavedra D."/>
            <person name="Morales J."/>
            <person name="Moreau H."/>
            <person name="Motomura T."/>
            <person name="Nagasato C."/>
            <person name="Napoli C.A."/>
            <person name="Nelson D.R."/>
            <person name="Nyvall-Collen P."/>
            <person name="Peters A.F."/>
            <person name="Pommier C."/>
            <person name="Potin P."/>
            <person name="Poulain J."/>
            <person name="Quesneville H."/>
            <person name="Read B."/>
            <person name="Rensing S.A."/>
            <person name="Ritter A."/>
            <person name="Rousvoal S."/>
            <person name="Samanta M."/>
            <person name="Samson G."/>
            <person name="Schroeder D.C."/>
            <person name="Segurens B."/>
            <person name="Strittmatter M."/>
            <person name="Tonon T."/>
            <person name="Tregear J.W."/>
            <person name="Valentin K."/>
            <person name="von Dassow P."/>
            <person name="Yamagishi T."/>
            <person name="Van de Peer Y."/>
            <person name="Wincker P."/>
        </authorList>
    </citation>
    <scope>NUCLEOTIDE SEQUENCE [LARGE SCALE GENOMIC DNA]</scope>
    <source>
        <strain evidence="4">Ec32 / CCAP1310/4</strain>
    </source>
</reference>
<dbReference type="SUPFAM" id="SSF89919">
    <property type="entry name" value="Ribosome-binding factor A, RbfA"/>
    <property type="match status" value="1"/>
</dbReference>
<proteinExistence type="predicted"/>
<dbReference type="EMBL" id="FN647682">
    <property type="protein sequence ID" value="CBN76648.1"/>
    <property type="molecule type" value="Genomic_DNA"/>
</dbReference>
<keyword evidence="2" id="KW-0732">Signal</keyword>
<evidence type="ECO:0000256" key="1">
    <source>
        <dbReference type="SAM" id="MobiDB-lite"/>
    </source>
</evidence>
<dbReference type="OMA" id="YGDEREQ"/>